<dbReference type="Proteomes" id="UP001595858">
    <property type="component" value="Unassembled WGS sequence"/>
</dbReference>
<comment type="caution">
    <text evidence="1">The sequence shown here is derived from an EMBL/GenBank/DDBJ whole genome shotgun (WGS) entry which is preliminary data.</text>
</comment>
<protein>
    <submittedName>
        <fullName evidence="1">Uncharacterized protein</fullName>
    </submittedName>
</protein>
<dbReference type="InterPro" id="IPR013320">
    <property type="entry name" value="ConA-like_dom_sf"/>
</dbReference>
<organism evidence="1 2">
    <name type="scientific">Streptomonospora arabica</name>
    <dbReference type="NCBI Taxonomy" id="412417"/>
    <lineage>
        <taxon>Bacteria</taxon>
        <taxon>Bacillati</taxon>
        <taxon>Actinomycetota</taxon>
        <taxon>Actinomycetes</taxon>
        <taxon>Streptosporangiales</taxon>
        <taxon>Nocardiopsidaceae</taxon>
        <taxon>Streptomonospora</taxon>
    </lineage>
</organism>
<evidence type="ECO:0000313" key="1">
    <source>
        <dbReference type="EMBL" id="MFC4868693.1"/>
    </source>
</evidence>
<proteinExistence type="predicted"/>
<reference evidence="2" key="1">
    <citation type="journal article" date="2019" name="Int. J. Syst. Evol. Microbiol.">
        <title>The Global Catalogue of Microorganisms (GCM) 10K type strain sequencing project: providing services to taxonomists for standard genome sequencing and annotation.</title>
        <authorList>
            <consortium name="The Broad Institute Genomics Platform"/>
            <consortium name="The Broad Institute Genome Sequencing Center for Infectious Disease"/>
            <person name="Wu L."/>
            <person name="Ma J."/>
        </authorList>
    </citation>
    <scope>NUCLEOTIDE SEQUENCE [LARGE SCALE GENOMIC DNA]</scope>
    <source>
        <strain evidence="2">CGMCC 4.7304</strain>
    </source>
</reference>
<sequence>MQKTTRQKLESTRGQWVFDGDQYVIFNLALGGAYPAGHNQVEEPYWGLPQSSVDRIAQGGVRAEVDWVEVEQKT</sequence>
<name>A0ABV9SQU1_9ACTN</name>
<dbReference type="SUPFAM" id="SSF49899">
    <property type="entry name" value="Concanavalin A-like lectins/glucanases"/>
    <property type="match status" value="1"/>
</dbReference>
<dbReference type="Gene3D" id="2.60.120.200">
    <property type="match status" value="1"/>
</dbReference>
<gene>
    <name evidence="1" type="ORF">ACFPCZ_18820</name>
</gene>
<dbReference type="RefSeq" id="WP_344143228.1">
    <property type="nucleotide sequence ID" value="NZ_BAAAQI010000006.1"/>
</dbReference>
<keyword evidence="2" id="KW-1185">Reference proteome</keyword>
<dbReference type="EMBL" id="JBHSIY010000019">
    <property type="protein sequence ID" value="MFC4868693.1"/>
    <property type="molecule type" value="Genomic_DNA"/>
</dbReference>
<evidence type="ECO:0000313" key="2">
    <source>
        <dbReference type="Proteomes" id="UP001595858"/>
    </source>
</evidence>
<accession>A0ABV9SQU1</accession>